<gene>
    <name evidence="1" type="ORF">ASPWEDRAFT_404088</name>
</gene>
<dbReference type="EMBL" id="KV878211">
    <property type="protein sequence ID" value="OJJ36300.1"/>
    <property type="molecule type" value="Genomic_DNA"/>
</dbReference>
<dbReference type="OrthoDB" id="2161780at2759"/>
<sequence>MPQSWPFYSFQDQLSCETINILRITLAEHQRQSPGPAKSPLEMHLKEYECEAIAMTGRRVGDEQATGHTCDPSEAIKRTGGDGRLYSQPLLEQLTWPRTAATITINFRLEILTQNYINDAMSFAAVDGDHIPVVFLAQATAHPGFATAINIGIPPDIQCLSTLQRHINL</sequence>
<organism evidence="1 2">
    <name type="scientific">Aspergillus wentii DTO 134E9</name>
    <dbReference type="NCBI Taxonomy" id="1073089"/>
    <lineage>
        <taxon>Eukaryota</taxon>
        <taxon>Fungi</taxon>
        <taxon>Dikarya</taxon>
        <taxon>Ascomycota</taxon>
        <taxon>Pezizomycotina</taxon>
        <taxon>Eurotiomycetes</taxon>
        <taxon>Eurotiomycetidae</taxon>
        <taxon>Eurotiales</taxon>
        <taxon>Aspergillaceae</taxon>
        <taxon>Aspergillus</taxon>
        <taxon>Aspergillus subgen. Cremei</taxon>
    </lineage>
</organism>
<keyword evidence="2" id="KW-1185">Reference proteome</keyword>
<dbReference type="GeneID" id="63751164"/>
<protein>
    <submittedName>
        <fullName evidence="1">Uncharacterized protein</fullName>
    </submittedName>
</protein>
<dbReference type="VEuPathDB" id="FungiDB:ASPWEDRAFT_404088"/>
<dbReference type="RefSeq" id="XP_040689976.1">
    <property type="nucleotide sequence ID" value="XM_040835316.1"/>
</dbReference>
<name>A0A1L9RMX4_ASPWE</name>
<dbReference type="Proteomes" id="UP000184383">
    <property type="component" value="Unassembled WGS sequence"/>
</dbReference>
<evidence type="ECO:0000313" key="2">
    <source>
        <dbReference type="Proteomes" id="UP000184383"/>
    </source>
</evidence>
<accession>A0A1L9RMX4</accession>
<proteinExistence type="predicted"/>
<reference evidence="2" key="1">
    <citation type="journal article" date="2017" name="Genome Biol.">
        <title>Comparative genomics reveals high biological diversity and specific adaptations in the industrially and medically important fungal genus Aspergillus.</title>
        <authorList>
            <person name="de Vries R.P."/>
            <person name="Riley R."/>
            <person name="Wiebenga A."/>
            <person name="Aguilar-Osorio G."/>
            <person name="Amillis S."/>
            <person name="Uchima C.A."/>
            <person name="Anderluh G."/>
            <person name="Asadollahi M."/>
            <person name="Askin M."/>
            <person name="Barry K."/>
            <person name="Battaglia E."/>
            <person name="Bayram O."/>
            <person name="Benocci T."/>
            <person name="Braus-Stromeyer S.A."/>
            <person name="Caldana C."/>
            <person name="Canovas D."/>
            <person name="Cerqueira G.C."/>
            <person name="Chen F."/>
            <person name="Chen W."/>
            <person name="Choi C."/>
            <person name="Clum A."/>
            <person name="Dos Santos R.A."/>
            <person name="Damasio A.R."/>
            <person name="Diallinas G."/>
            <person name="Emri T."/>
            <person name="Fekete E."/>
            <person name="Flipphi M."/>
            <person name="Freyberg S."/>
            <person name="Gallo A."/>
            <person name="Gournas C."/>
            <person name="Habgood R."/>
            <person name="Hainaut M."/>
            <person name="Harispe M.L."/>
            <person name="Henrissat B."/>
            <person name="Hilden K.S."/>
            <person name="Hope R."/>
            <person name="Hossain A."/>
            <person name="Karabika E."/>
            <person name="Karaffa L."/>
            <person name="Karanyi Z."/>
            <person name="Krasevec N."/>
            <person name="Kuo A."/>
            <person name="Kusch H."/>
            <person name="LaButti K."/>
            <person name="Lagendijk E.L."/>
            <person name="Lapidus A."/>
            <person name="Levasseur A."/>
            <person name="Lindquist E."/>
            <person name="Lipzen A."/>
            <person name="Logrieco A.F."/>
            <person name="MacCabe A."/>
            <person name="Maekelae M.R."/>
            <person name="Malavazi I."/>
            <person name="Melin P."/>
            <person name="Meyer V."/>
            <person name="Mielnichuk N."/>
            <person name="Miskei M."/>
            <person name="Molnar A.P."/>
            <person name="Mule G."/>
            <person name="Ngan C.Y."/>
            <person name="Orejas M."/>
            <person name="Orosz E."/>
            <person name="Ouedraogo J.P."/>
            <person name="Overkamp K.M."/>
            <person name="Park H.-S."/>
            <person name="Perrone G."/>
            <person name="Piumi F."/>
            <person name="Punt P.J."/>
            <person name="Ram A.F."/>
            <person name="Ramon A."/>
            <person name="Rauscher S."/>
            <person name="Record E."/>
            <person name="Riano-Pachon D.M."/>
            <person name="Robert V."/>
            <person name="Roehrig J."/>
            <person name="Ruller R."/>
            <person name="Salamov A."/>
            <person name="Salih N.S."/>
            <person name="Samson R.A."/>
            <person name="Sandor E."/>
            <person name="Sanguinetti M."/>
            <person name="Schuetze T."/>
            <person name="Sepcic K."/>
            <person name="Shelest E."/>
            <person name="Sherlock G."/>
            <person name="Sophianopoulou V."/>
            <person name="Squina F.M."/>
            <person name="Sun H."/>
            <person name="Susca A."/>
            <person name="Todd R.B."/>
            <person name="Tsang A."/>
            <person name="Unkles S.E."/>
            <person name="van de Wiele N."/>
            <person name="van Rossen-Uffink D."/>
            <person name="Oliveira J.V."/>
            <person name="Vesth T.C."/>
            <person name="Visser J."/>
            <person name="Yu J.-H."/>
            <person name="Zhou M."/>
            <person name="Andersen M.R."/>
            <person name="Archer D.B."/>
            <person name="Baker S.E."/>
            <person name="Benoit I."/>
            <person name="Brakhage A.A."/>
            <person name="Braus G.H."/>
            <person name="Fischer R."/>
            <person name="Frisvad J.C."/>
            <person name="Goldman G.H."/>
            <person name="Houbraken J."/>
            <person name="Oakley B."/>
            <person name="Pocsi I."/>
            <person name="Scazzocchio C."/>
            <person name="Seiboth B."/>
            <person name="vanKuyk P.A."/>
            <person name="Wortman J."/>
            <person name="Dyer P.S."/>
            <person name="Grigoriev I.V."/>
        </authorList>
    </citation>
    <scope>NUCLEOTIDE SEQUENCE [LARGE SCALE GENOMIC DNA]</scope>
    <source>
        <strain evidence="2">DTO 134E9</strain>
    </source>
</reference>
<evidence type="ECO:0000313" key="1">
    <source>
        <dbReference type="EMBL" id="OJJ36300.1"/>
    </source>
</evidence>
<dbReference type="AlphaFoldDB" id="A0A1L9RMX4"/>